<dbReference type="PROSITE" id="PS50011">
    <property type="entry name" value="PROTEIN_KINASE_DOM"/>
    <property type="match status" value="1"/>
</dbReference>
<dbReference type="SMART" id="SM00220">
    <property type="entry name" value="S_TKc"/>
    <property type="match status" value="1"/>
</dbReference>
<name>A0ABQ8HH74_9ROSI</name>
<keyword evidence="5" id="KW-1185">Reference proteome</keyword>
<dbReference type="InterPro" id="IPR000719">
    <property type="entry name" value="Prot_kinase_dom"/>
</dbReference>
<reference evidence="4 5" key="1">
    <citation type="submission" date="2021-02" db="EMBL/GenBank/DDBJ databases">
        <title>Plant Genome Project.</title>
        <authorList>
            <person name="Zhang R.-G."/>
        </authorList>
    </citation>
    <scope>NUCLEOTIDE SEQUENCE [LARGE SCALE GENOMIC DNA]</scope>
    <source>
        <tissue evidence="4">Leaves</tissue>
    </source>
</reference>
<dbReference type="PANTHER" id="PTHR24346:SF53">
    <property type="entry name" value="GEMINIVIRUS REP INTERACTING KINASE 1 ISOFORM 1"/>
    <property type="match status" value="1"/>
</dbReference>
<dbReference type="EMBL" id="JAFEMO010000010">
    <property type="protein sequence ID" value="KAH7560428.1"/>
    <property type="molecule type" value="Genomic_DNA"/>
</dbReference>
<proteinExistence type="predicted"/>
<comment type="caution">
    <text evidence="4">The sequence shown here is derived from an EMBL/GenBank/DDBJ whole genome shotgun (WGS) entry which is preliminary data.</text>
</comment>
<dbReference type="SUPFAM" id="SSF56112">
    <property type="entry name" value="Protein kinase-like (PK-like)"/>
    <property type="match status" value="1"/>
</dbReference>
<evidence type="ECO:0000256" key="1">
    <source>
        <dbReference type="ARBA" id="ARBA00022741"/>
    </source>
</evidence>
<feature type="domain" description="Protein kinase" evidence="3">
    <location>
        <begin position="86"/>
        <end position="348"/>
    </location>
</feature>
<dbReference type="PANTHER" id="PTHR24346">
    <property type="entry name" value="MAP/MICROTUBULE AFFINITY-REGULATING KINASE"/>
    <property type="match status" value="1"/>
</dbReference>
<dbReference type="CDD" id="cd14008">
    <property type="entry name" value="STKc_LKB1_CaMKK"/>
    <property type="match status" value="1"/>
</dbReference>
<organism evidence="4 5">
    <name type="scientific">Xanthoceras sorbifolium</name>
    <dbReference type="NCBI Taxonomy" id="99658"/>
    <lineage>
        <taxon>Eukaryota</taxon>
        <taxon>Viridiplantae</taxon>
        <taxon>Streptophyta</taxon>
        <taxon>Embryophyta</taxon>
        <taxon>Tracheophyta</taxon>
        <taxon>Spermatophyta</taxon>
        <taxon>Magnoliopsida</taxon>
        <taxon>eudicotyledons</taxon>
        <taxon>Gunneridae</taxon>
        <taxon>Pentapetalae</taxon>
        <taxon>rosids</taxon>
        <taxon>malvids</taxon>
        <taxon>Sapindales</taxon>
        <taxon>Sapindaceae</taxon>
        <taxon>Xanthoceroideae</taxon>
        <taxon>Xanthoceras</taxon>
    </lineage>
</organism>
<dbReference type="Proteomes" id="UP000827721">
    <property type="component" value="Unassembled WGS sequence"/>
</dbReference>
<sequence length="529" mass="59419">MRPMLLIPTKSNIFSEDLESAYLQDSEDGDSHKRVCSKDLLAGQNGVLSVSYMSKETQTCTKVPAKETTSVTLTKNSNGKKMINEYVKERKISRGSYGKVTLYRNSNDGTPYAIKTVCKSRLCKLRMTRSESAMANVYREVSILKRLDHPNIVKLFEVIDDQKADHLYIVLEYVEGNSIGNISRTPGQIFDEETARSYFKDIIAGVIYLHSHNIVHGDIKPENLLLTTNGRVKIGDFSFSQAFEDDNDELRRCPGTPAFTPPECYLGTLYHGKAADTWAIGVTLYYIVVGCYPFIADNIPETYDKIVNSPLSLPEELDPQLKDLLLGLLCKDPMQRITLDVAAEHPWVIRERVIRELEPEAYNIGDNYLVVNAHGNVGRKQENAGKKMSNEYNKIIGDKAKASLGNVVLEEQPDKAMKYDTTKCHEENLNSSALKDITNVAGKGVRKSKSTVVGVGIGKGRKGVVGKVLAHKTSKVLKGNMPDEGVVKYNRGKQHINFQKILYKKIDIYKETEQEMEEEETLQLHKELQ</sequence>
<evidence type="ECO:0000259" key="3">
    <source>
        <dbReference type="PROSITE" id="PS50011"/>
    </source>
</evidence>
<dbReference type="Pfam" id="PF00069">
    <property type="entry name" value="Pkinase"/>
    <property type="match status" value="1"/>
</dbReference>
<dbReference type="Gene3D" id="1.10.510.10">
    <property type="entry name" value="Transferase(Phosphotransferase) domain 1"/>
    <property type="match status" value="1"/>
</dbReference>
<dbReference type="InterPro" id="IPR011009">
    <property type="entry name" value="Kinase-like_dom_sf"/>
</dbReference>
<keyword evidence="2" id="KW-0067">ATP-binding</keyword>
<dbReference type="InterPro" id="IPR008271">
    <property type="entry name" value="Ser/Thr_kinase_AS"/>
</dbReference>
<evidence type="ECO:0000313" key="4">
    <source>
        <dbReference type="EMBL" id="KAH7560428.1"/>
    </source>
</evidence>
<evidence type="ECO:0000313" key="5">
    <source>
        <dbReference type="Proteomes" id="UP000827721"/>
    </source>
</evidence>
<evidence type="ECO:0000256" key="2">
    <source>
        <dbReference type="ARBA" id="ARBA00022840"/>
    </source>
</evidence>
<protein>
    <recommendedName>
        <fullName evidence="3">Protein kinase domain-containing protein</fullName>
    </recommendedName>
</protein>
<accession>A0ABQ8HH74</accession>
<gene>
    <name evidence="4" type="ORF">JRO89_XS10G0017000</name>
</gene>
<dbReference type="PROSITE" id="PS00108">
    <property type="entry name" value="PROTEIN_KINASE_ST"/>
    <property type="match status" value="1"/>
</dbReference>
<keyword evidence="1" id="KW-0547">Nucleotide-binding</keyword>